<sequence length="120" mass="13927">MEHWRNLSLFKKFIFGMLAIIGVLLLPELIFFMQVGGIELIFGFMVMYIQSMRTWLEIKRQSFKRIINTIYTSLLSTTAFKPRTFYLQSTFCVIAFVVTGSISLSMVFFMPGMLLNNLSV</sequence>
<keyword evidence="1" id="KW-0812">Transmembrane</keyword>
<reference evidence="2 3" key="1">
    <citation type="submission" date="2018-01" db="EMBL/GenBank/DDBJ databases">
        <title>Co-occurrence of chitin degradation, pigmentation and bioactivity in marine Pseudoalteromonas.</title>
        <authorList>
            <person name="Paulsen S."/>
            <person name="Gram L."/>
            <person name="Machado H."/>
        </authorList>
    </citation>
    <scope>NUCLEOTIDE SEQUENCE [LARGE SCALE GENOMIC DNA]</scope>
    <source>
        <strain evidence="2 3">S3663</strain>
    </source>
</reference>
<evidence type="ECO:0000256" key="1">
    <source>
        <dbReference type="SAM" id="Phobius"/>
    </source>
</evidence>
<dbReference type="AlphaFoldDB" id="A0A5R9Q3A3"/>
<comment type="caution">
    <text evidence="2">The sequence shown here is derived from an EMBL/GenBank/DDBJ whole genome shotgun (WGS) entry which is preliminary data.</text>
</comment>
<dbReference type="Proteomes" id="UP000309186">
    <property type="component" value="Unassembled WGS sequence"/>
</dbReference>
<proteinExistence type="predicted"/>
<protein>
    <submittedName>
        <fullName evidence="2">Uncharacterized protein</fullName>
    </submittedName>
</protein>
<evidence type="ECO:0000313" key="2">
    <source>
        <dbReference type="EMBL" id="TLX47405.1"/>
    </source>
</evidence>
<evidence type="ECO:0000313" key="3">
    <source>
        <dbReference type="Proteomes" id="UP000309186"/>
    </source>
</evidence>
<keyword evidence="1" id="KW-1133">Transmembrane helix</keyword>
<gene>
    <name evidence="2" type="ORF">C1E24_08620</name>
</gene>
<dbReference type="EMBL" id="PPSW01000012">
    <property type="protein sequence ID" value="TLX47405.1"/>
    <property type="molecule type" value="Genomic_DNA"/>
</dbReference>
<accession>A0A5R9Q3A3</accession>
<organism evidence="2 3">
    <name type="scientific">Pseudoalteromonas phenolica</name>
    <dbReference type="NCBI Taxonomy" id="161398"/>
    <lineage>
        <taxon>Bacteria</taxon>
        <taxon>Pseudomonadati</taxon>
        <taxon>Pseudomonadota</taxon>
        <taxon>Gammaproteobacteria</taxon>
        <taxon>Alteromonadales</taxon>
        <taxon>Pseudoalteromonadaceae</taxon>
        <taxon>Pseudoalteromonas</taxon>
    </lineage>
</organism>
<name>A0A5R9Q3A3_9GAMM</name>
<keyword evidence="1" id="KW-0472">Membrane</keyword>
<dbReference type="RefSeq" id="WP_138480552.1">
    <property type="nucleotide sequence ID" value="NZ_PPSW01000012.1"/>
</dbReference>
<dbReference type="OrthoDB" id="6401449at2"/>
<feature type="transmembrane region" description="Helical" evidence="1">
    <location>
        <begin position="12"/>
        <end position="32"/>
    </location>
</feature>
<feature type="transmembrane region" description="Helical" evidence="1">
    <location>
        <begin position="38"/>
        <end position="56"/>
    </location>
</feature>
<feature type="transmembrane region" description="Helical" evidence="1">
    <location>
        <begin position="85"/>
        <end position="110"/>
    </location>
</feature>